<gene>
    <name evidence="1" type="ORF">FYJ58_03360</name>
</gene>
<comment type="caution">
    <text evidence="1">The sequence shown here is derived from an EMBL/GenBank/DDBJ whole genome shotgun (WGS) entry which is preliminary data.</text>
</comment>
<proteinExistence type="predicted"/>
<evidence type="ECO:0000313" key="2">
    <source>
        <dbReference type="Proteomes" id="UP000482209"/>
    </source>
</evidence>
<sequence>MINTLSTKEKLVIQSYIREMLALFQENDMLKEDDSLYLLDGKLVINKEELLLLERKIKKEQ</sequence>
<dbReference type="AlphaFoldDB" id="A0A6L5XVR7"/>
<evidence type="ECO:0000313" key="1">
    <source>
        <dbReference type="EMBL" id="MSS62915.1"/>
    </source>
</evidence>
<organism evidence="1 2">
    <name type="scientific">Velocimicrobium porci</name>
    <dbReference type="NCBI Taxonomy" id="2606634"/>
    <lineage>
        <taxon>Bacteria</taxon>
        <taxon>Bacillati</taxon>
        <taxon>Bacillota</taxon>
        <taxon>Clostridia</taxon>
        <taxon>Lachnospirales</taxon>
        <taxon>Lachnospiraceae</taxon>
        <taxon>Velocimicrobium</taxon>
    </lineage>
</organism>
<dbReference type="EMBL" id="VUMT01000003">
    <property type="protein sequence ID" value="MSS62915.1"/>
    <property type="molecule type" value="Genomic_DNA"/>
</dbReference>
<dbReference type="Proteomes" id="UP000482209">
    <property type="component" value="Unassembled WGS sequence"/>
</dbReference>
<protein>
    <submittedName>
        <fullName evidence="1">Uncharacterized protein</fullName>
    </submittedName>
</protein>
<name>A0A6L5XVR7_9FIRM</name>
<reference evidence="1 2" key="1">
    <citation type="submission" date="2019-08" db="EMBL/GenBank/DDBJ databases">
        <title>In-depth cultivation of the pig gut microbiome towards novel bacterial diversity and tailored functional studies.</title>
        <authorList>
            <person name="Wylensek D."/>
            <person name="Hitch T.C.A."/>
            <person name="Clavel T."/>
        </authorList>
    </citation>
    <scope>NUCLEOTIDE SEQUENCE [LARGE SCALE GENOMIC DNA]</scope>
    <source>
        <strain evidence="1 2">WCA-693-APC-MOT-I</strain>
    </source>
</reference>
<accession>A0A6L5XVR7</accession>
<dbReference type="RefSeq" id="WP_154517216.1">
    <property type="nucleotide sequence ID" value="NZ_VUMT01000003.1"/>
</dbReference>
<keyword evidence="2" id="KW-1185">Reference proteome</keyword>